<accession>A0AAE3VAL5</accession>
<evidence type="ECO:0000313" key="3">
    <source>
        <dbReference type="Proteomes" id="UP001241537"/>
    </source>
</evidence>
<dbReference type="InterPro" id="IPR052942">
    <property type="entry name" value="LPS_cholinephosphotransferase"/>
</dbReference>
<proteinExistence type="predicted"/>
<reference evidence="2" key="1">
    <citation type="submission" date="2023-07" db="EMBL/GenBank/DDBJ databases">
        <title>Genomic Encyclopedia of Type Strains, Phase IV (KMG-IV): sequencing the most valuable type-strain genomes for metagenomic binning, comparative biology and taxonomic classification.</title>
        <authorList>
            <person name="Goeker M."/>
        </authorList>
    </citation>
    <scope>NUCLEOTIDE SEQUENCE</scope>
    <source>
        <strain evidence="2">DSM 19659</strain>
    </source>
</reference>
<dbReference type="RefSeq" id="WP_106612081.1">
    <property type="nucleotide sequence ID" value="NZ_JAUSTO010000008.1"/>
</dbReference>
<gene>
    <name evidence="2" type="ORF">J2S20_001464</name>
</gene>
<keyword evidence="3" id="KW-1185">Reference proteome</keyword>
<dbReference type="InterPro" id="IPR007074">
    <property type="entry name" value="LicD/FKTN/FKRP_NTP_transf"/>
</dbReference>
<dbReference type="AlphaFoldDB" id="A0AAE3VAL5"/>
<dbReference type="Pfam" id="PF04991">
    <property type="entry name" value="LicD"/>
    <property type="match status" value="1"/>
</dbReference>
<protein>
    <submittedName>
        <fullName evidence="2">Lipopolysaccharide cholinephosphotransferase</fullName>
        <ecNumber evidence="2">2.7.8.-</ecNumber>
    </submittedName>
</protein>
<sequence length="280" mass="32643">MNNAYGLQAVQEANLKVLKEIDRICEKYRISYALDAGTLLGAIRHGGFIPWDDDADIVMTRNSWEAFRKVAARELPEGMRLLLPEDFAGGRRFYDFTPRVLYEYSRRRQPDEESAYYEEKLNHLWVDIFILDRLPDGAAASRATLLQQKALYALAMGHRRRVEMKKYTLPQKLPVFGGSSVGRALPMRQLFRLQNRLAKAANKRRTAEWYYSNYDPGYIDIRLKDIWVSERIHIRFEDTVLSIPAHYDEILKCIYGDYMNLPPREERVPSHGSTDIEIYG</sequence>
<dbReference type="EMBL" id="JAUSTO010000008">
    <property type="protein sequence ID" value="MDQ0152766.1"/>
    <property type="molecule type" value="Genomic_DNA"/>
</dbReference>
<dbReference type="PANTHER" id="PTHR43404">
    <property type="entry name" value="LIPOPOLYSACCHARIDE CHOLINEPHOSPHOTRANSFERASE LICD"/>
    <property type="match status" value="1"/>
</dbReference>
<evidence type="ECO:0000313" key="2">
    <source>
        <dbReference type="EMBL" id="MDQ0152766.1"/>
    </source>
</evidence>
<dbReference type="GO" id="GO:0009100">
    <property type="term" value="P:glycoprotein metabolic process"/>
    <property type="evidence" value="ECO:0007669"/>
    <property type="project" value="UniProtKB-ARBA"/>
</dbReference>
<dbReference type="PANTHER" id="PTHR43404:SF2">
    <property type="entry name" value="LIPOPOLYSACCHARIDE CHOLINEPHOSPHOTRANSFERASE LICD"/>
    <property type="match status" value="1"/>
</dbReference>
<dbReference type="EC" id="2.7.8.-" evidence="2"/>
<evidence type="ECO:0000259" key="1">
    <source>
        <dbReference type="Pfam" id="PF04991"/>
    </source>
</evidence>
<dbReference type="Proteomes" id="UP001241537">
    <property type="component" value="Unassembled WGS sequence"/>
</dbReference>
<name>A0AAE3VAL5_9FIRM</name>
<dbReference type="GO" id="GO:0016740">
    <property type="term" value="F:transferase activity"/>
    <property type="evidence" value="ECO:0007669"/>
    <property type="project" value="UniProtKB-KW"/>
</dbReference>
<feature type="domain" description="LicD/FKTN/FKRP nucleotidyltransferase" evidence="1">
    <location>
        <begin position="25"/>
        <end position="256"/>
    </location>
</feature>
<keyword evidence="2" id="KW-0808">Transferase</keyword>
<comment type="caution">
    <text evidence="2">The sequence shown here is derived from an EMBL/GenBank/DDBJ whole genome shotgun (WGS) entry which is preliminary data.</text>
</comment>
<organism evidence="2 3">
    <name type="scientific">Moryella indoligenes</name>
    <dbReference type="NCBI Taxonomy" id="371674"/>
    <lineage>
        <taxon>Bacteria</taxon>
        <taxon>Bacillati</taxon>
        <taxon>Bacillota</taxon>
        <taxon>Clostridia</taxon>
        <taxon>Lachnospirales</taxon>
        <taxon>Lachnospiraceae</taxon>
        <taxon>Moryella</taxon>
    </lineage>
</organism>